<keyword evidence="2" id="KW-1185">Reference proteome</keyword>
<reference evidence="1 2" key="1">
    <citation type="submission" date="2018-05" db="EMBL/GenBank/DDBJ databases">
        <title>Genomic Encyclopedia of Type Strains, Phase III (KMG-III): the genomes of soil and plant-associated and newly described type strains.</title>
        <authorList>
            <person name="Whitman W."/>
        </authorList>
    </citation>
    <scope>NUCLEOTIDE SEQUENCE [LARGE SCALE GENOMIC DNA]</scope>
    <source>
        <strain evidence="1 2">CECT 5696</strain>
    </source>
</reference>
<dbReference type="EMBL" id="QGTQ01000054">
    <property type="protein sequence ID" value="PWV88407.1"/>
    <property type="molecule type" value="Genomic_DNA"/>
</dbReference>
<dbReference type="InterPro" id="IPR009711">
    <property type="entry name" value="UPF0473"/>
</dbReference>
<gene>
    <name evidence="1" type="ORF">DFQ01_1546</name>
</gene>
<accession>A0A2V2YDB9</accession>
<dbReference type="RefSeq" id="WP_245946956.1">
    <property type="nucleotide sequence ID" value="NZ_CP054609.1"/>
</dbReference>
<sequence length="101" mass="11599">MHEVEMAPQRGTKLKDKFGKFVELTSEGGTEEAYRIMSEFQLGGQYYAALQSEAMREEGEVEMLRLIENGDELELENIENDEEWETAAEAYDMLCFDDSNS</sequence>
<proteinExistence type="predicted"/>
<organism evidence="1 2">
    <name type="scientific">Paenibacillus cellulosilyticus</name>
    <dbReference type="NCBI Taxonomy" id="375489"/>
    <lineage>
        <taxon>Bacteria</taxon>
        <taxon>Bacillati</taxon>
        <taxon>Bacillota</taxon>
        <taxon>Bacilli</taxon>
        <taxon>Bacillales</taxon>
        <taxon>Paenibacillaceae</taxon>
        <taxon>Paenibacillus</taxon>
    </lineage>
</organism>
<name>A0A2V2YDB9_9BACL</name>
<dbReference type="Proteomes" id="UP000246635">
    <property type="component" value="Unassembled WGS sequence"/>
</dbReference>
<evidence type="ECO:0000313" key="1">
    <source>
        <dbReference type="EMBL" id="PWV88407.1"/>
    </source>
</evidence>
<dbReference type="AlphaFoldDB" id="A0A2V2YDB9"/>
<dbReference type="Pfam" id="PF06949">
    <property type="entry name" value="DUF1292"/>
    <property type="match status" value="1"/>
</dbReference>
<comment type="caution">
    <text evidence="1">The sequence shown here is derived from an EMBL/GenBank/DDBJ whole genome shotgun (WGS) entry which is preliminary data.</text>
</comment>
<evidence type="ECO:0000313" key="2">
    <source>
        <dbReference type="Proteomes" id="UP000246635"/>
    </source>
</evidence>
<protein>
    <submittedName>
        <fullName evidence="1">Uncharacterized protein DUF1292</fullName>
    </submittedName>
</protein>